<organism evidence="3">
    <name type="scientific">Haemonchus placei</name>
    <name type="common">Barber's pole worm</name>
    <dbReference type="NCBI Taxonomy" id="6290"/>
    <lineage>
        <taxon>Eukaryota</taxon>
        <taxon>Metazoa</taxon>
        <taxon>Ecdysozoa</taxon>
        <taxon>Nematoda</taxon>
        <taxon>Chromadorea</taxon>
        <taxon>Rhabditida</taxon>
        <taxon>Rhabditina</taxon>
        <taxon>Rhabditomorpha</taxon>
        <taxon>Strongyloidea</taxon>
        <taxon>Trichostrongylidae</taxon>
        <taxon>Haemonchus</taxon>
    </lineage>
</organism>
<sequence>MVRRPVTGYLFRLLLCKLGPRAIRHLVWRRCLISVTRYESEELGFVVIHPLTCLNRGLIHGQVVCITVTFQTGQGSNQSSRFFRLLMSCAVQENSVHMEKMDMFNMFGRIPAANFVVDSIVPYSSLPKICQTLTSTDSVKLAPIKQYIEDEYEEKETIDLEAEMEKLLKTPRIVYNDDVISIHVRNIFTQEVSRHYFKVFCVESSCVVDTTTSVYEIANVNSYLPYAGRAELLEVPEPMVALVDQMRSICLAYEAVRDKPLVMLLSGAHGSGKRLLATRLAMETHRNIIEECSYEIWSEDFTEMETNVKKAFEKDWCITMNYERFSSTTQKKSQQLGRSARENSET</sequence>
<dbReference type="AlphaFoldDB" id="A0A158QLT4"/>
<dbReference type="InterPro" id="IPR027417">
    <property type="entry name" value="P-loop_NTPase"/>
</dbReference>
<dbReference type="STRING" id="6290.A0A158QLT4"/>
<dbReference type="Gene3D" id="3.40.50.300">
    <property type="entry name" value="P-loop containing nucleotide triphosphate hydrolases"/>
    <property type="match status" value="1"/>
</dbReference>
<reference evidence="1 2" key="2">
    <citation type="submission" date="2018-11" db="EMBL/GenBank/DDBJ databases">
        <authorList>
            <consortium name="Pathogen Informatics"/>
        </authorList>
    </citation>
    <scope>NUCLEOTIDE SEQUENCE [LARGE SCALE GENOMIC DNA]</scope>
    <source>
        <strain evidence="1 2">MHpl1</strain>
    </source>
</reference>
<evidence type="ECO:0000313" key="2">
    <source>
        <dbReference type="Proteomes" id="UP000268014"/>
    </source>
</evidence>
<dbReference type="OrthoDB" id="2187at2759"/>
<dbReference type="EMBL" id="UZAF01016591">
    <property type="protein sequence ID" value="VDO30773.1"/>
    <property type="molecule type" value="Genomic_DNA"/>
</dbReference>
<evidence type="ECO:0000313" key="1">
    <source>
        <dbReference type="EMBL" id="VDO30773.1"/>
    </source>
</evidence>
<protein>
    <submittedName>
        <fullName evidence="3">ATPase_AAA_core domain-containing protein</fullName>
    </submittedName>
</protein>
<dbReference type="OMA" id="AMETHRN"/>
<name>A0A158QLT4_HAEPC</name>
<accession>A0A158QLT4</accession>
<gene>
    <name evidence="1" type="ORF">HPLM_LOCUS7043</name>
</gene>
<reference evidence="3" key="1">
    <citation type="submission" date="2016-04" db="UniProtKB">
        <authorList>
            <consortium name="WormBaseParasite"/>
        </authorList>
    </citation>
    <scope>IDENTIFICATION</scope>
</reference>
<proteinExistence type="predicted"/>
<dbReference type="Proteomes" id="UP000268014">
    <property type="component" value="Unassembled WGS sequence"/>
</dbReference>
<keyword evidence="2" id="KW-1185">Reference proteome</keyword>
<dbReference type="WBParaSite" id="HPLM_0000705101-mRNA-1">
    <property type="protein sequence ID" value="HPLM_0000705101-mRNA-1"/>
    <property type="gene ID" value="HPLM_0000705101"/>
</dbReference>
<evidence type="ECO:0000313" key="3">
    <source>
        <dbReference type="WBParaSite" id="HPLM_0000705101-mRNA-1"/>
    </source>
</evidence>